<dbReference type="Proteomes" id="UP000199532">
    <property type="component" value="Unassembled WGS sequence"/>
</dbReference>
<dbReference type="PANTHER" id="PTHR12993">
    <property type="entry name" value="N-ACETYLGLUCOSAMINYL-PHOSPHATIDYLINOSITOL DE-N-ACETYLASE-RELATED"/>
    <property type="match status" value="1"/>
</dbReference>
<proteinExistence type="predicted"/>
<dbReference type="InterPro" id="IPR003737">
    <property type="entry name" value="GlcNAc_PI_deacetylase-related"/>
</dbReference>
<evidence type="ECO:0000313" key="2">
    <source>
        <dbReference type="Proteomes" id="UP000199532"/>
    </source>
</evidence>
<dbReference type="AlphaFoldDB" id="A0A1H6ZEY1"/>
<dbReference type="RefSeq" id="WP_090339335.1">
    <property type="nucleotide sequence ID" value="NZ_FNXY01000008.1"/>
</dbReference>
<dbReference type="OrthoDB" id="9790023at2"/>
<dbReference type="GO" id="GO:0016811">
    <property type="term" value="F:hydrolase activity, acting on carbon-nitrogen (but not peptide) bonds, in linear amides"/>
    <property type="evidence" value="ECO:0007669"/>
    <property type="project" value="TreeGrafter"/>
</dbReference>
<sequence>MIKEITKLWSQLGDLEAVDVEKFGISLVIAPHPDDETLGCGGTVALLRKLEIPVHFIFVSDGTMSHPNSKKFPESKLRKLREKEAKDAVVTLGGDSECMEFMRIKDTRVPNREDADFSDTVHRMIKSINLIQPETVFVPWQKDPHRDHQATWEIMSEVLKKLDVKPRVLEYPIWLWELGDPEDVASIDQMKKLTVNIEETLPAKNKALTAHVSQVTRMIDDDPGGFILSPEVIAHFNIPTEVFFESIN</sequence>
<organism evidence="1 2">
    <name type="scientific">Dyadobacter koreensis</name>
    <dbReference type="NCBI Taxonomy" id="408657"/>
    <lineage>
        <taxon>Bacteria</taxon>
        <taxon>Pseudomonadati</taxon>
        <taxon>Bacteroidota</taxon>
        <taxon>Cytophagia</taxon>
        <taxon>Cytophagales</taxon>
        <taxon>Spirosomataceae</taxon>
        <taxon>Dyadobacter</taxon>
    </lineage>
</organism>
<keyword evidence="2" id="KW-1185">Reference proteome</keyword>
<dbReference type="Gene3D" id="3.40.50.10320">
    <property type="entry name" value="LmbE-like"/>
    <property type="match status" value="1"/>
</dbReference>
<dbReference type="InterPro" id="IPR024078">
    <property type="entry name" value="LmbE-like_dom_sf"/>
</dbReference>
<name>A0A1H6ZEY1_9BACT</name>
<dbReference type="STRING" id="408657.SAMN04487995_4915"/>
<reference evidence="1 2" key="1">
    <citation type="submission" date="2016-10" db="EMBL/GenBank/DDBJ databases">
        <authorList>
            <person name="de Groot N.N."/>
        </authorList>
    </citation>
    <scope>NUCLEOTIDE SEQUENCE [LARGE SCALE GENOMIC DNA]</scope>
    <source>
        <strain evidence="1 2">DSM 19938</strain>
    </source>
</reference>
<dbReference type="EMBL" id="FNXY01000008">
    <property type="protein sequence ID" value="SEJ48100.1"/>
    <property type="molecule type" value="Genomic_DNA"/>
</dbReference>
<dbReference type="SUPFAM" id="SSF102588">
    <property type="entry name" value="LmbE-like"/>
    <property type="match status" value="1"/>
</dbReference>
<dbReference type="PANTHER" id="PTHR12993:SF29">
    <property type="entry name" value="BLR3841 PROTEIN"/>
    <property type="match status" value="1"/>
</dbReference>
<dbReference type="Pfam" id="PF02585">
    <property type="entry name" value="PIG-L"/>
    <property type="match status" value="1"/>
</dbReference>
<protein>
    <submittedName>
        <fullName evidence="1">N-acetylglucosaminyl deacetylase, LmbE family</fullName>
    </submittedName>
</protein>
<accession>A0A1H6ZEY1</accession>
<evidence type="ECO:0000313" key="1">
    <source>
        <dbReference type="EMBL" id="SEJ48100.1"/>
    </source>
</evidence>
<gene>
    <name evidence="1" type="ORF">SAMN04487995_4915</name>
</gene>